<dbReference type="GO" id="GO:0032040">
    <property type="term" value="C:small-subunit processome"/>
    <property type="evidence" value="ECO:0007669"/>
    <property type="project" value="TreeGrafter"/>
</dbReference>
<keyword evidence="5" id="KW-0539">Nucleus</keyword>
<evidence type="ECO:0000256" key="4">
    <source>
        <dbReference type="ARBA" id="ARBA00022884"/>
    </source>
</evidence>
<comment type="subcellular location">
    <subcellularLocation>
        <location evidence="1">Nucleus</location>
        <location evidence="1">Nucleolus</location>
    </subcellularLocation>
</comment>
<dbReference type="PANTHER" id="PTHR11831:SF1">
    <property type="entry name" value="U3 SMALL NUCLEOLAR RIBONUCLEOPROTEIN PROTEIN IMP3"/>
    <property type="match status" value="1"/>
</dbReference>
<feature type="domain" description="Small ribosomal subunit protein uS4 N-terminal" evidence="10">
    <location>
        <begin position="4"/>
        <end position="107"/>
    </location>
</feature>
<sequence>MVRKLKYHEKKLLKKVDFISWEVDDNLKEVKVMRRFHILKRENFTKYKGLSRDIRELARKIKELDPKDGYRAEATSRLLEKLYCLGFISSKLSLELANKVSASSFCRRRLPVMMVRCQMAENLKTATKFVEQGHIRVGPEVIKDPAFLLTRNMEDFLTWTDTSKIRKQVLEYNNLRDDFDTM</sequence>
<evidence type="ECO:0000256" key="5">
    <source>
        <dbReference type="ARBA" id="ARBA00023242"/>
    </source>
</evidence>
<organism evidence="11 12">
    <name type="scientific">Octopus sinensis</name>
    <name type="common">East Asian common octopus</name>
    <dbReference type="NCBI Taxonomy" id="2607531"/>
    <lineage>
        <taxon>Eukaryota</taxon>
        <taxon>Metazoa</taxon>
        <taxon>Spiralia</taxon>
        <taxon>Lophotrochozoa</taxon>
        <taxon>Mollusca</taxon>
        <taxon>Cephalopoda</taxon>
        <taxon>Coleoidea</taxon>
        <taxon>Octopodiformes</taxon>
        <taxon>Octopoda</taxon>
        <taxon>Incirrata</taxon>
        <taxon>Octopodidae</taxon>
        <taxon>Octopus</taxon>
    </lineage>
</organism>
<evidence type="ECO:0000256" key="2">
    <source>
        <dbReference type="ARBA" id="ARBA00007465"/>
    </source>
</evidence>
<keyword evidence="6 12" id="KW-0687">Ribonucleoprotein</keyword>
<dbReference type="InterPro" id="IPR002942">
    <property type="entry name" value="S4_RNA-bd"/>
</dbReference>
<dbReference type="GO" id="GO:0019843">
    <property type="term" value="F:rRNA binding"/>
    <property type="evidence" value="ECO:0007669"/>
    <property type="project" value="InterPro"/>
</dbReference>
<evidence type="ECO:0000313" key="12">
    <source>
        <dbReference type="RefSeq" id="XP_029649079.1"/>
    </source>
</evidence>
<dbReference type="GO" id="GO:0042274">
    <property type="term" value="P:ribosomal small subunit biogenesis"/>
    <property type="evidence" value="ECO:0007669"/>
    <property type="project" value="TreeGrafter"/>
</dbReference>
<evidence type="ECO:0000256" key="3">
    <source>
        <dbReference type="ARBA" id="ARBA00022517"/>
    </source>
</evidence>
<dbReference type="Proteomes" id="UP000515154">
    <property type="component" value="Linkage group LG21"/>
</dbReference>
<comment type="similarity">
    <text evidence="2">Belongs to the universal ribosomal protein uS4 family.</text>
</comment>
<gene>
    <name evidence="12" type="primary">LOC115222863</name>
</gene>
<evidence type="ECO:0000256" key="8">
    <source>
        <dbReference type="ARBA" id="ARBA00072223"/>
    </source>
</evidence>
<dbReference type="InterPro" id="IPR022801">
    <property type="entry name" value="Ribosomal_uS4"/>
</dbReference>
<dbReference type="GO" id="GO:0006364">
    <property type="term" value="P:rRNA processing"/>
    <property type="evidence" value="ECO:0007669"/>
    <property type="project" value="TreeGrafter"/>
</dbReference>
<keyword evidence="3" id="KW-0690">Ribosome biogenesis</keyword>
<dbReference type="Gene3D" id="3.10.290.10">
    <property type="entry name" value="RNA-binding S4 domain"/>
    <property type="match status" value="1"/>
</dbReference>
<reference evidence="12" key="1">
    <citation type="submission" date="2025-08" db="UniProtKB">
        <authorList>
            <consortium name="RefSeq"/>
        </authorList>
    </citation>
    <scope>IDENTIFICATION</scope>
</reference>
<dbReference type="PANTHER" id="PTHR11831">
    <property type="entry name" value="30S 40S RIBOSOMAL PROTEIN"/>
    <property type="match status" value="1"/>
</dbReference>
<protein>
    <recommendedName>
        <fullName evidence="7">U3 small nucleolar ribonucleoprotein protein IMP3</fullName>
    </recommendedName>
    <alternativeName>
        <fullName evidence="8">U3 small nucleolar ribonucleoprotein protein imp3</fullName>
    </alternativeName>
</protein>
<dbReference type="GO" id="GO:0030515">
    <property type="term" value="F:snoRNA binding"/>
    <property type="evidence" value="ECO:0007669"/>
    <property type="project" value="TreeGrafter"/>
</dbReference>
<evidence type="ECO:0000256" key="9">
    <source>
        <dbReference type="PROSITE-ProRule" id="PRU00182"/>
    </source>
</evidence>
<dbReference type="InterPro" id="IPR001912">
    <property type="entry name" value="Ribosomal_uS4_N"/>
</dbReference>
<keyword evidence="4 9" id="KW-0694">RNA-binding</keyword>
<dbReference type="PROSITE" id="PS50889">
    <property type="entry name" value="S4"/>
    <property type="match status" value="1"/>
</dbReference>
<dbReference type="SUPFAM" id="SSF55174">
    <property type="entry name" value="Alpha-L RNA-binding motif"/>
    <property type="match status" value="1"/>
</dbReference>
<evidence type="ECO:0000256" key="1">
    <source>
        <dbReference type="ARBA" id="ARBA00004604"/>
    </source>
</evidence>
<dbReference type="InterPro" id="IPR036986">
    <property type="entry name" value="S4_RNA-bd_sf"/>
</dbReference>
<dbReference type="AlphaFoldDB" id="A0A6P7TDB6"/>
<dbReference type="RefSeq" id="XP_029649079.1">
    <property type="nucleotide sequence ID" value="XM_029793219.2"/>
</dbReference>
<evidence type="ECO:0000259" key="10">
    <source>
        <dbReference type="SMART" id="SM01390"/>
    </source>
</evidence>
<dbReference type="Pfam" id="PF00163">
    <property type="entry name" value="Ribosomal_S4"/>
    <property type="match status" value="1"/>
</dbReference>
<dbReference type="Pfam" id="PF01479">
    <property type="entry name" value="S4"/>
    <property type="match status" value="1"/>
</dbReference>
<dbReference type="CDD" id="cd00165">
    <property type="entry name" value="S4"/>
    <property type="match status" value="1"/>
</dbReference>
<dbReference type="FunFam" id="3.10.290.10:FF:000006">
    <property type="entry name" value="U3 small nucleolar ribonucleoprotein IMP3"/>
    <property type="match status" value="1"/>
</dbReference>
<keyword evidence="11" id="KW-1185">Reference proteome</keyword>
<dbReference type="KEGG" id="osn:115222863"/>
<evidence type="ECO:0000313" key="11">
    <source>
        <dbReference type="Proteomes" id="UP000515154"/>
    </source>
</evidence>
<accession>A0A6P7TDB6</accession>
<evidence type="ECO:0000256" key="7">
    <source>
        <dbReference type="ARBA" id="ARBA00069727"/>
    </source>
</evidence>
<name>A0A6P7TDB6_9MOLL</name>
<evidence type="ECO:0000256" key="6">
    <source>
        <dbReference type="ARBA" id="ARBA00023274"/>
    </source>
</evidence>
<proteinExistence type="inferred from homology"/>
<dbReference type="SMART" id="SM01390">
    <property type="entry name" value="Ribosomal_S4"/>
    <property type="match status" value="1"/>
</dbReference>
<dbReference type="GO" id="GO:0034457">
    <property type="term" value="C:Mpp10 complex"/>
    <property type="evidence" value="ECO:0007669"/>
    <property type="project" value="TreeGrafter"/>
</dbReference>